<name>A0A1H5RPQ0_9VIBR</name>
<proteinExistence type="predicted"/>
<evidence type="ECO:0000313" key="2">
    <source>
        <dbReference type="Proteomes" id="UP000236721"/>
    </source>
</evidence>
<dbReference type="AlphaFoldDB" id="A0A1H5RPQ0"/>
<evidence type="ECO:0000313" key="1">
    <source>
        <dbReference type="EMBL" id="SEF40240.1"/>
    </source>
</evidence>
<gene>
    <name evidence="1" type="ORF">SAMN04488244_10156</name>
</gene>
<organism evidence="1 2">
    <name type="scientific">Vibrio hangzhouensis</name>
    <dbReference type="NCBI Taxonomy" id="462991"/>
    <lineage>
        <taxon>Bacteria</taxon>
        <taxon>Pseudomonadati</taxon>
        <taxon>Pseudomonadota</taxon>
        <taxon>Gammaproteobacteria</taxon>
        <taxon>Vibrionales</taxon>
        <taxon>Vibrionaceae</taxon>
        <taxon>Vibrio</taxon>
    </lineage>
</organism>
<keyword evidence="2" id="KW-1185">Reference proteome</keyword>
<reference evidence="2" key="1">
    <citation type="submission" date="2016-10" db="EMBL/GenBank/DDBJ databases">
        <authorList>
            <person name="Varghese N."/>
            <person name="Submissions S."/>
        </authorList>
    </citation>
    <scope>NUCLEOTIDE SEQUENCE [LARGE SCALE GENOMIC DNA]</scope>
    <source>
        <strain evidence="2">CGMCC 1.7062</strain>
    </source>
</reference>
<dbReference type="Proteomes" id="UP000236721">
    <property type="component" value="Unassembled WGS sequence"/>
</dbReference>
<protein>
    <submittedName>
        <fullName evidence="1">Uncharacterized protein</fullName>
    </submittedName>
</protein>
<sequence length="192" mass="22733">MASNSVRHKFINPPWYVIINMQKHFLNQMIRIQTSVNLKKLDKLGADYNNFDPSIERSVRCTWALHMYMQHVFRAKLSDSLVQEINRVNETLGVTVQSIDLNDYKHDFTTSETLNRLIEENEYPKFLWIYGMDALRNSHFSGWLRSKLAVRATKNLRVVFVADSQEDYREVFCDQRARFYQSTIPLHIHTSD</sequence>
<dbReference type="EMBL" id="FNVG01000001">
    <property type="protein sequence ID" value="SEF40240.1"/>
    <property type="molecule type" value="Genomic_DNA"/>
</dbReference>
<accession>A0A1H5RPQ0</accession>